<sequence length="190" mass="21383">MRPFSLKQVLLAILLGSCGPVSAATSSPKSIAFNSTGYRIPKVHPEERMEVNIDPKLPHLVKSLVGATSKAYNAKVAAWARFKSDLERIPDDELPQHLKDLLLAANGKMTKRALYALLDHGLRADGLSNMFDLRRRMREQDFAEGNDVAHRLIQTMRYLERNNMRESDESMAAIDELPDVDEDIRLPSND</sequence>
<dbReference type="Proteomes" id="UP001163321">
    <property type="component" value="Chromosome 12"/>
</dbReference>
<proteinExistence type="predicted"/>
<comment type="caution">
    <text evidence="1">The sequence shown here is derived from an EMBL/GenBank/DDBJ whole genome shotgun (WGS) entry which is preliminary data.</text>
</comment>
<evidence type="ECO:0000313" key="1">
    <source>
        <dbReference type="EMBL" id="KAI9919084.1"/>
    </source>
</evidence>
<gene>
    <name evidence="1" type="ORF">PsorP6_011988</name>
</gene>
<organism evidence="1 2">
    <name type="scientific">Peronosclerospora sorghi</name>
    <dbReference type="NCBI Taxonomy" id="230839"/>
    <lineage>
        <taxon>Eukaryota</taxon>
        <taxon>Sar</taxon>
        <taxon>Stramenopiles</taxon>
        <taxon>Oomycota</taxon>
        <taxon>Peronosporomycetes</taxon>
        <taxon>Peronosporales</taxon>
        <taxon>Peronosporaceae</taxon>
        <taxon>Peronosclerospora</taxon>
    </lineage>
</organism>
<name>A0ACC0WM32_9STRA</name>
<keyword evidence="2" id="KW-1185">Reference proteome</keyword>
<evidence type="ECO:0000313" key="2">
    <source>
        <dbReference type="Proteomes" id="UP001163321"/>
    </source>
</evidence>
<dbReference type="EMBL" id="CM047591">
    <property type="protein sequence ID" value="KAI9919084.1"/>
    <property type="molecule type" value="Genomic_DNA"/>
</dbReference>
<accession>A0ACC0WM32</accession>
<reference evidence="1 2" key="1">
    <citation type="journal article" date="2022" name="bioRxiv">
        <title>The genome of the oomycete Peronosclerospora sorghi, a cosmopolitan pathogen of maize and sorghum, is inflated with dispersed pseudogenes.</title>
        <authorList>
            <person name="Fletcher K."/>
            <person name="Martin F."/>
            <person name="Isakeit T."/>
            <person name="Cavanaugh K."/>
            <person name="Magill C."/>
            <person name="Michelmore R."/>
        </authorList>
    </citation>
    <scope>NUCLEOTIDE SEQUENCE [LARGE SCALE GENOMIC DNA]</scope>
    <source>
        <strain evidence="1">P6</strain>
    </source>
</reference>
<protein>
    <submittedName>
        <fullName evidence="1">Uncharacterized protein</fullName>
    </submittedName>
</protein>